<name>A0A4C1TEL6_EUMVA</name>
<organism evidence="2 3">
    <name type="scientific">Eumeta variegata</name>
    <name type="common">Bagworm moth</name>
    <name type="synonym">Eumeta japonica</name>
    <dbReference type="NCBI Taxonomy" id="151549"/>
    <lineage>
        <taxon>Eukaryota</taxon>
        <taxon>Metazoa</taxon>
        <taxon>Ecdysozoa</taxon>
        <taxon>Arthropoda</taxon>
        <taxon>Hexapoda</taxon>
        <taxon>Insecta</taxon>
        <taxon>Pterygota</taxon>
        <taxon>Neoptera</taxon>
        <taxon>Endopterygota</taxon>
        <taxon>Lepidoptera</taxon>
        <taxon>Glossata</taxon>
        <taxon>Ditrysia</taxon>
        <taxon>Tineoidea</taxon>
        <taxon>Psychidae</taxon>
        <taxon>Oiketicinae</taxon>
        <taxon>Eumeta</taxon>
    </lineage>
</organism>
<dbReference type="Proteomes" id="UP000299102">
    <property type="component" value="Unassembled WGS sequence"/>
</dbReference>
<dbReference type="EMBL" id="BGZK01000054">
    <property type="protein sequence ID" value="GBP12983.1"/>
    <property type="molecule type" value="Genomic_DNA"/>
</dbReference>
<reference evidence="2 3" key="1">
    <citation type="journal article" date="2019" name="Commun. Biol.">
        <title>The bagworm genome reveals a unique fibroin gene that provides high tensile strength.</title>
        <authorList>
            <person name="Kono N."/>
            <person name="Nakamura H."/>
            <person name="Ohtoshi R."/>
            <person name="Tomita M."/>
            <person name="Numata K."/>
            <person name="Arakawa K."/>
        </authorList>
    </citation>
    <scope>NUCLEOTIDE SEQUENCE [LARGE SCALE GENOMIC DNA]</scope>
</reference>
<comment type="caution">
    <text evidence="2">The sequence shown here is derived from an EMBL/GenBank/DDBJ whole genome shotgun (WGS) entry which is preliminary data.</text>
</comment>
<protein>
    <submittedName>
        <fullName evidence="2">Uncharacterized protein</fullName>
    </submittedName>
</protein>
<gene>
    <name evidence="2" type="ORF">EVAR_79319_1</name>
</gene>
<proteinExistence type="predicted"/>
<feature type="region of interest" description="Disordered" evidence="1">
    <location>
        <begin position="76"/>
        <end position="95"/>
    </location>
</feature>
<sequence>MVVVAVGRCDGRRVSLRTRHTRQTMFDHRLVISSRNTTDLRNGSRVAKSQYSSPVTVNFVIRVRRNALTNGNEEKINGRAERGGSAWARAARRRA</sequence>
<evidence type="ECO:0000313" key="2">
    <source>
        <dbReference type="EMBL" id="GBP12983.1"/>
    </source>
</evidence>
<keyword evidence="3" id="KW-1185">Reference proteome</keyword>
<evidence type="ECO:0000256" key="1">
    <source>
        <dbReference type="SAM" id="MobiDB-lite"/>
    </source>
</evidence>
<dbReference type="AlphaFoldDB" id="A0A4C1TEL6"/>
<evidence type="ECO:0000313" key="3">
    <source>
        <dbReference type="Proteomes" id="UP000299102"/>
    </source>
</evidence>
<accession>A0A4C1TEL6</accession>